<feature type="compositionally biased region" description="Low complexity" evidence="6">
    <location>
        <begin position="119"/>
        <end position="139"/>
    </location>
</feature>
<protein>
    <recommendedName>
        <fullName evidence="10">CorA metal ion transporter</fullName>
    </recommendedName>
</protein>
<dbReference type="InterPro" id="IPR002523">
    <property type="entry name" value="MgTranspt_CorA/ZnTranspt_ZntB"/>
</dbReference>
<gene>
    <name evidence="8" type="ORF">FKW77_010502</name>
</gene>
<dbReference type="GO" id="GO:0015095">
    <property type="term" value="F:magnesium ion transmembrane transporter activity"/>
    <property type="evidence" value="ECO:0007669"/>
    <property type="project" value="InterPro"/>
</dbReference>
<feature type="transmembrane region" description="Helical" evidence="7">
    <location>
        <begin position="584"/>
        <end position="605"/>
    </location>
</feature>
<feature type="region of interest" description="Disordered" evidence="6">
    <location>
        <begin position="93"/>
        <end position="209"/>
    </location>
</feature>
<organism evidence="8 9">
    <name type="scientific">Venturia effusa</name>
    <dbReference type="NCBI Taxonomy" id="50376"/>
    <lineage>
        <taxon>Eukaryota</taxon>
        <taxon>Fungi</taxon>
        <taxon>Dikarya</taxon>
        <taxon>Ascomycota</taxon>
        <taxon>Pezizomycotina</taxon>
        <taxon>Dothideomycetes</taxon>
        <taxon>Pleosporomycetidae</taxon>
        <taxon>Venturiales</taxon>
        <taxon>Venturiaceae</taxon>
        <taxon>Venturia</taxon>
    </lineage>
</organism>
<dbReference type="Pfam" id="PF01544">
    <property type="entry name" value="CorA"/>
    <property type="match status" value="1"/>
</dbReference>
<evidence type="ECO:0000313" key="8">
    <source>
        <dbReference type="EMBL" id="QDS70567.1"/>
    </source>
</evidence>
<feature type="region of interest" description="Disordered" evidence="6">
    <location>
        <begin position="37"/>
        <end position="61"/>
    </location>
</feature>
<dbReference type="Gene3D" id="1.20.58.340">
    <property type="entry name" value="Magnesium transport protein CorA, transmembrane region"/>
    <property type="match status" value="2"/>
</dbReference>
<accession>A0A517L4J0</accession>
<feature type="compositionally biased region" description="Polar residues" evidence="6">
    <location>
        <begin position="1"/>
        <end position="15"/>
    </location>
</feature>
<evidence type="ECO:0000256" key="3">
    <source>
        <dbReference type="ARBA" id="ARBA00022692"/>
    </source>
</evidence>
<dbReference type="Gene3D" id="3.30.460.20">
    <property type="entry name" value="CorA soluble domain-like"/>
    <property type="match status" value="1"/>
</dbReference>
<evidence type="ECO:0000256" key="4">
    <source>
        <dbReference type="ARBA" id="ARBA00022989"/>
    </source>
</evidence>
<evidence type="ECO:0000256" key="5">
    <source>
        <dbReference type="ARBA" id="ARBA00023136"/>
    </source>
</evidence>
<evidence type="ECO:0000256" key="1">
    <source>
        <dbReference type="ARBA" id="ARBA00004141"/>
    </source>
</evidence>
<reference evidence="8 9" key="1">
    <citation type="submission" date="2019-07" db="EMBL/GenBank/DDBJ databases">
        <title>Finished genome of Venturia effusa.</title>
        <authorList>
            <person name="Young C.A."/>
            <person name="Cox M.P."/>
            <person name="Ganley A.R.D."/>
            <person name="David W.J."/>
        </authorList>
    </citation>
    <scope>NUCLEOTIDE SEQUENCE [LARGE SCALE GENOMIC DNA]</scope>
    <source>
        <strain evidence="9">albino</strain>
    </source>
</reference>
<keyword evidence="9" id="KW-1185">Reference proteome</keyword>
<dbReference type="PANTHER" id="PTHR21535:SF55">
    <property type="entry name" value="MAGNESIUM TRANSPORTER ALR1-RELATED"/>
    <property type="match status" value="1"/>
</dbReference>
<evidence type="ECO:0000256" key="6">
    <source>
        <dbReference type="SAM" id="MobiDB-lite"/>
    </source>
</evidence>
<evidence type="ECO:0000256" key="7">
    <source>
        <dbReference type="SAM" id="Phobius"/>
    </source>
</evidence>
<dbReference type="EMBL" id="CP042188">
    <property type="protein sequence ID" value="QDS70567.1"/>
    <property type="molecule type" value="Genomic_DNA"/>
</dbReference>
<proteinExistence type="inferred from homology"/>
<dbReference type="SUPFAM" id="SSF144083">
    <property type="entry name" value="Magnesium transport protein CorA, transmembrane region"/>
    <property type="match status" value="1"/>
</dbReference>
<dbReference type="InterPro" id="IPR045861">
    <property type="entry name" value="CorA_cytoplasmic_dom"/>
</dbReference>
<dbReference type="GO" id="GO:0005886">
    <property type="term" value="C:plasma membrane"/>
    <property type="evidence" value="ECO:0007669"/>
    <property type="project" value="TreeGrafter"/>
</dbReference>
<evidence type="ECO:0000256" key="2">
    <source>
        <dbReference type="ARBA" id="ARBA00009765"/>
    </source>
</evidence>
<dbReference type="SUPFAM" id="SSF143865">
    <property type="entry name" value="CorA soluble domain-like"/>
    <property type="match status" value="1"/>
</dbReference>
<dbReference type="PANTHER" id="PTHR21535">
    <property type="entry name" value="MAGNESIUM AND COBALT TRANSPORT PROTEIN/MITOCHONDRIAL IMPORT INNER MEMBRANE TRANSLOCASE SUBUNIT TIM8"/>
    <property type="match status" value="1"/>
</dbReference>
<feature type="transmembrane region" description="Helical" evidence="7">
    <location>
        <begin position="617"/>
        <end position="638"/>
    </location>
</feature>
<name>A0A517L4J0_9PEZI</name>
<dbReference type="AlphaFoldDB" id="A0A517L4J0"/>
<keyword evidence="3 7" id="KW-0812">Transmembrane</keyword>
<keyword evidence="5 7" id="KW-0472">Membrane</keyword>
<dbReference type="OrthoDB" id="29879at2759"/>
<evidence type="ECO:0000313" key="9">
    <source>
        <dbReference type="Proteomes" id="UP000316270"/>
    </source>
</evidence>
<dbReference type="InterPro" id="IPR044089">
    <property type="entry name" value="Alr1-like"/>
</dbReference>
<keyword evidence="4 7" id="KW-1133">Transmembrane helix</keyword>
<dbReference type="STRING" id="50376.A0A517L4J0"/>
<dbReference type="InterPro" id="IPR045863">
    <property type="entry name" value="CorA_TM1_TM2"/>
</dbReference>
<feature type="compositionally biased region" description="Basic and acidic residues" evidence="6">
    <location>
        <begin position="180"/>
        <end position="191"/>
    </location>
</feature>
<dbReference type="GO" id="GO:0010961">
    <property type="term" value="P:intracellular magnesium ion homeostasis"/>
    <property type="evidence" value="ECO:0007669"/>
    <property type="project" value="TreeGrafter"/>
</dbReference>
<dbReference type="CDD" id="cd12829">
    <property type="entry name" value="Alr1p-like"/>
    <property type="match status" value="1"/>
</dbReference>
<evidence type="ECO:0008006" key="10">
    <source>
        <dbReference type="Google" id="ProtNLM"/>
    </source>
</evidence>
<comment type="similarity">
    <text evidence="2">Belongs to the CorA metal ion transporter (MIT) (TC 1.A.35) family.</text>
</comment>
<dbReference type="FunFam" id="1.20.58.340:FF:000027">
    <property type="entry name" value="CorA family metal ion transporter (Eurofung)"/>
    <property type="match status" value="1"/>
</dbReference>
<feature type="region of interest" description="Disordered" evidence="6">
    <location>
        <begin position="239"/>
        <end position="260"/>
    </location>
</feature>
<sequence>MQSLPVHTTNPQTMEDTPMVPSISVGDNEEPVIDLDDHRGQPSYLPRAEMSPRSPRARRGTFGSIYGQDFALGDPAINEHAIVDEEVPTSVDGINASTRRELANSPVVRRATNNRRPKANASRDSSSSRSTSSTSPPNSVHAFASTRPRGRAGTVTSRRSSNDTLHRTISGQTHSRRPTFGRDQEGLRPGEEAAEDVCYPQQDRERRNSEHSIDFEELEEFVQEQEEEQIKEQIIARDDVSTARRARHETPARGSQPGILQAGSSLEDLEKHQHTGRADSVTSKRASKVEVANVKRWYTFFSSELDDTIHATSIGGLLEEGETFQHLFELGPDGGCWWLDSLNATEDEVSALCKAFGVHPLTREDIVTGESREKVELFSQYYFVSFRSYDDDKNSEEYLEPMSVYAVVFKHGLLTFTFQTNPHTKNVLKRISRLRDYMDLSADWICYALIDDIVDGFLPPIRAIEEEVDSIEDQVFSAREEDARPILRAIADCRKKCMSILRLLGSKPDVIKGFAKRCNEQYSAAPRGDVGMYLSDIQDHVVTYRDNLSHSEQLLSRLHNNFLAQINVDHIASGNRVNKILGKVTLIASIIVPLNVVTGLFGMNVPVPGNPSMAHNYGWFGGIVGFLILFVLISYIIAKRLRLF</sequence>
<feature type="region of interest" description="Disordered" evidence="6">
    <location>
        <begin position="1"/>
        <end position="20"/>
    </location>
</feature>
<comment type="subcellular location">
    <subcellularLocation>
        <location evidence="1">Membrane</location>
        <topology evidence="1">Multi-pass membrane protein</topology>
    </subcellularLocation>
</comment>
<dbReference type="Proteomes" id="UP000316270">
    <property type="component" value="Chromosome 4"/>
</dbReference>